<gene>
    <name evidence="7" type="ORF">NG99_00625</name>
</gene>
<dbReference type="InterPro" id="IPR036388">
    <property type="entry name" value="WH-like_DNA-bd_sf"/>
</dbReference>
<accession>A0A0A3ZAH7</accession>
<evidence type="ECO:0000313" key="7">
    <source>
        <dbReference type="EMBL" id="KGT96047.1"/>
    </source>
</evidence>
<keyword evidence="2" id="KW-0479">Metal-binding</keyword>
<organism evidence="7 8">
    <name type="scientific">Erwinia typographi</name>
    <dbReference type="NCBI Taxonomy" id="371042"/>
    <lineage>
        <taxon>Bacteria</taxon>
        <taxon>Pseudomonadati</taxon>
        <taxon>Pseudomonadota</taxon>
        <taxon>Gammaproteobacteria</taxon>
        <taxon>Enterobacterales</taxon>
        <taxon>Erwiniaceae</taxon>
        <taxon>Erwinia</taxon>
    </lineage>
</organism>
<keyword evidence="5" id="KW-0805">Transcription regulation</keyword>
<keyword evidence="3" id="KW-0408">Iron</keyword>
<keyword evidence="6" id="KW-0804">Transcription</keyword>
<dbReference type="GO" id="GO:0051537">
    <property type="term" value="F:2 iron, 2 sulfur cluster binding"/>
    <property type="evidence" value="ECO:0007669"/>
    <property type="project" value="UniProtKB-KW"/>
</dbReference>
<dbReference type="GO" id="GO:0005829">
    <property type="term" value="C:cytosol"/>
    <property type="evidence" value="ECO:0007669"/>
    <property type="project" value="TreeGrafter"/>
</dbReference>
<dbReference type="AlphaFoldDB" id="A0A0A3ZAH7"/>
<dbReference type="OrthoDB" id="9800506at2"/>
<reference evidence="7 8" key="1">
    <citation type="submission" date="2014-10" db="EMBL/GenBank/DDBJ databases">
        <title>Genome sequence of Erwinia typographi M043b.</title>
        <authorList>
            <person name="Chan K.-G."/>
            <person name="Tan W.-S."/>
        </authorList>
    </citation>
    <scope>NUCLEOTIDE SEQUENCE [LARGE SCALE GENOMIC DNA]</scope>
    <source>
        <strain evidence="7 8">M043b</strain>
    </source>
</reference>
<dbReference type="eggNOG" id="COG1959">
    <property type="taxonomic scope" value="Bacteria"/>
</dbReference>
<proteinExistence type="predicted"/>
<dbReference type="Gene3D" id="1.10.10.10">
    <property type="entry name" value="Winged helix-like DNA-binding domain superfamily/Winged helix DNA-binding domain"/>
    <property type="match status" value="1"/>
</dbReference>
<dbReference type="STRING" id="371042.NG99_00625"/>
<keyword evidence="1" id="KW-0678">Repressor</keyword>
<dbReference type="PANTHER" id="PTHR33221">
    <property type="entry name" value="WINGED HELIX-TURN-HELIX TRANSCRIPTIONAL REGULATOR, RRF2 FAMILY"/>
    <property type="match status" value="1"/>
</dbReference>
<evidence type="ECO:0000256" key="6">
    <source>
        <dbReference type="ARBA" id="ARBA00023163"/>
    </source>
</evidence>
<evidence type="ECO:0000256" key="4">
    <source>
        <dbReference type="ARBA" id="ARBA00023014"/>
    </source>
</evidence>
<keyword evidence="8" id="KW-1185">Reference proteome</keyword>
<evidence type="ECO:0000256" key="3">
    <source>
        <dbReference type="ARBA" id="ARBA00023004"/>
    </source>
</evidence>
<evidence type="ECO:0000256" key="5">
    <source>
        <dbReference type="ARBA" id="ARBA00023015"/>
    </source>
</evidence>
<dbReference type="Proteomes" id="UP000030351">
    <property type="component" value="Unassembled WGS sequence"/>
</dbReference>
<evidence type="ECO:0000256" key="1">
    <source>
        <dbReference type="ARBA" id="ARBA00022491"/>
    </source>
</evidence>
<dbReference type="Pfam" id="PF02082">
    <property type="entry name" value="Rrf2"/>
    <property type="match status" value="1"/>
</dbReference>
<dbReference type="PANTHER" id="PTHR33221:SF15">
    <property type="entry name" value="HTH-TYPE TRANSCRIPTIONAL REGULATOR YWGB-RELATED"/>
    <property type="match status" value="1"/>
</dbReference>
<keyword evidence="4" id="KW-0411">Iron-sulfur</keyword>
<dbReference type="InterPro" id="IPR036390">
    <property type="entry name" value="WH_DNA-bd_sf"/>
</dbReference>
<protein>
    <submittedName>
        <fullName evidence="7">Rrf2 family transcriptional regulator</fullName>
    </submittedName>
</protein>
<keyword evidence="2" id="KW-0001">2Fe-2S</keyword>
<sequence>MRKDHRLSRALHVLIHMDKIRDPVTSEDIALMINTNAVVVRRLFQGLKQAGIIHSEKGHGGGWTLQKSLSSITLLQVFHAIGSTELFSIGWATEHEKCPIEDAVNNEIFDTLEEARCMITNRFSEITLDKLVPEVFKHS</sequence>
<dbReference type="SUPFAM" id="SSF46785">
    <property type="entry name" value="Winged helix' DNA-binding domain"/>
    <property type="match status" value="1"/>
</dbReference>
<dbReference type="InterPro" id="IPR000944">
    <property type="entry name" value="Tscrpt_reg_Rrf2"/>
</dbReference>
<comment type="caution">
    <text evidence="7">The sequence shown here is derived from an EMBL/GenBank/DDBJ whole genome shotgun (WGS) entry which is preliminary data.</text>
</comment>
<evidence type="ECO:0000256" key="2">
    <source>
        <dbReference type="ARBA" id="ARBA00022714"/>
    </source>
</evidence>
<name>A0A0A3ZAH7_9GAMM</name>
<dbReference type="EMBL" id="JRUQ01000004">
    <property type="protein sequence ID" value="KGT96047.1"/>
    <property type="molecule type" value="Genomic_DNA"/>
</dbReference>
<evidence type="ECO:0000313" key="8">
    <source>
        <dbReference type="Proteomes" id="UP000030351"/>
    </source>
</evidence>
<dbReference type="PROSITE" id="PS51197">
    <property type="entry name" value="HTH_RRF2_2"/>
    <property type="match status" value="1"/>
</dbReference>
<dbReference type="GO" id="GO:0003700">
    <property type="term" value="F:DNA-binding transcription factor activity"/>
    <property type="evidence" value="ECO:0007669"/>
    <property type="project" value="TreeGrafter"/>
</dbReference>